<organism evidence="1 2">
    <name type="scientific">Tritrichomonas foetus</name>
    <dbReference type="NCBI Taxonomy" id="1144522"/>
    <lineage>
        <taxon>Eukaryota</taxon>
        <taxon>Metamonada</taxon>
        <taxon>Parabasalia</taxon>
        <taxon>Tritrichomonadida</taxon>
        <taxon>Tritrichomonadidae</taxon>
        <taxon>Tritrichomonas</taxon>
    </lineage>
</organism>
<dbReference type="VEuPathDB" id="TrichDB:TRFO_09602"/>
<protein>
    <submittedName>
        <fullName evidence="1">Uncharacterized protein</fullName>
    </submittedName>
</protein>
<dbReference type="Proteomes" id="UP000179807">
    <property type="component" value="Unassembled WGS sequence"/>
</dbReference>
<dbReference type="RefSeq" id="XP_068350206.1">
    <property type="nucleotide sequence ID" value="XM_068494953.1"/>
</dbReference>
<proteinExistence type="predicted"/>
<dbReference type="AlphaFoldDB" id="A0A1J4JHU4"/>
<accession>A0A1J4JHU4</accession>
<keyword evidence="2" id="KW-1185">Reference proteome</keyword>
<reference evidence="1" key="1">
    <citation type="submission" date="2016-10" db="EMBL/GenBank/DDBJ databases">
        <authorList>
            <person name="Benchimol M."/>
            <person name="Almeida L.G."/>
            <person name="Vasconcelos A.T."/>
            <person name="Perreira-Neves A."/>
            <person name="Rosa I.A."/>
            <person name="Tasca T."/>
            <person name="Bogo M.R."/>
            <person name="de Souza W."/>
        </authorList>
    </citation>
    <scope>NUCLEOTIDE SEQUENCE [LARGE SCALE GENOMIC DNA]</scope>
    <source>
        <strain evidence="1">K</strain>
    </source>
</reference>
<name>A0A1J4JHU4_9EUKA</name>
<dbReference type="EMBL" id="MLAK01001137">
    <property type="protein sequence ID" value="OHS97069.1"/>
    <property type="molecule type" value="Genomic_DNA"/>
</dbReference>
<comment type="caution">
    <text evidence="1">The sequence shown here is derived from an EMBL/GenBank/DDBJ whole genome shotgun (WGS) entry which is preliminary data.</text>
</comment>
<evidence type="ECO:0000313" key="1">
    <source>
        <dbReference type="EMBL" id="OHS97069.1"/>
    </source>
</evidence>
<gene>
    <name evidence="1" type="ORF">TRFO_09602</name>
</gene>
<dbReference type="GeneID" id="94829657"/>
<sequence length="79" mass="9051">MDFNINDYTPSIPLCARLAEINQNMSVITKTVTGFTNLINEADFLLPSEQLIFKFHDLIEQTEPLETSERFYGSTHPTQ</sequence>
<evidence type="ECO:0000313" key="2">
    <source>
        <dbReference type="Proteomes" id="UP000179807"/>
    </source>
</evidence>